<evidence type="ECO:0000256" key="4">
    <source>
        <dbReference type="ARBA" id="ARBA00022692"/>
    </source>
</evidence>
<dbReference type="Gene3D" id="3.40.50.1000">
    <property type="entry name" value="HAD superfamily/HAD-like"/>
    <property type="match status" value="1"/>
</dbReference>
<dbReference type="GO" id="GO:0005507">
    <property type="term" value="F:copper ion binding"/>
    <property type="evidence" value="ECO:0007669"/>
    <property type="project" value="TreeGrafter"/>
</dbReference>
<dbReference type="NCBIfam" id="TIGR01494">
    <property type="entry name" value="ATPase_P-type"/>
    <property type="match status" value="1"/>
</dbReference>
<evidence type="ECO:0000256" key="2">
    <source>
        <dbReference type="ARBA" id="ARBA00004196"/>
    </source>
</evidence>
<keyword evidence="9 12" id="KW-0472">Membrane</keyword>
<keyword evidence="8 12" id="KW-1133">Transmembrane helix</keyword>
<dbReference type="NCBIfam" id="TIGR01525">
    <property type="entry name" value="ATPase-IB_hvy"/>
    <property type="match status" value="1"/>
</dbReference>
<comment type="similarity">
    <text evidence="3 12">Belongs to the cation transport ATPase (P-type) (TC 3.A.3) family. Type IB subfamily.</text>
</comment>
<evidence type="ECO:0000256" key="7">
    <source>
        <dbReference type="ARBA" id="ARBA00022967"/>
    </source>
</evidence>
<dbReference type="AlphaFoldDB" id="A0A2R4P0J6"/>
<dbReference type="InterPro" id="IPR027256">
    <property type="entry name" value="P-typ_ATPase_IB"/>
</dbReference>
<dbReference type="GO" id="GO:0043682">
    <property type="term" value="F:P-type divalent copper transporter activity"/>
    <property type="evidence" value="ECO:0007669"/>
    <property type="project" value="TreeGrafter"/>
</dbReference>
<dbReference type="InterPro" id="IPR018303">
    <property type="entry name" value="ATPase_P-typ_P_site"/>
</dbReference>
<keyword evidence="12" id="KW-1003">Cell membrane</keyword>
<dbReference type="EMBL" id="CP021642">
    <property type="protein sequence ID" value="AVX44207.1"/>
    <property type="molecule type" value="Genomic_DNA"/>
</dbReference>
<dbReference type="InterPro" id="IPR001757">
    <property type="entry name" value="P_typ_ATPase"/>
</dbReference>
<proteinExistence type="inferred from homology"/>
<evidence type="ECO:0000313" key="13">
    <source>
        <dbReference type="EMBL" id="AVX44207.1"/>
    </source>
</evidence>
<keyword evidence="7" id="KW-1278">Translocase</keyword>
<dbReference type="PROSITE" id="PS00154">
    <property type="entry name" value="ATPASE_E1_E2"/>
    <property type="match status" value="1"/>
</dbReference>
<dbReference type="InterPro" id="IPR023214">
    <property type="entry name" value="HAD_sf"/>
</dbReference>
<keyword evidence="12" id="KW-0479">Metal-binding</keyword>
<comment type="function">
    <text evidence="10">Probably involved in copper export.</text>
</comment>
<evidence type="ECO:0000256" key="10">
    <source>
        <dbReference type="ARBA" id="ARBA00037143"/>
    </source>
</evidence>
<dbReference type="GO" id="GO:0005524">
    <property type="term" value="F:ATP binding"/>
    <property type="evidence" value="ECO:0007669"/>
    <property type="project" value="UniProtKB-UniRule"/>
</dbReference>
<evidence type="ECO:0000256" key="9">
    <source>
        <dbReference type="ARBA" id="ARBA00023136"/>
    </source>
</evidence>
<evidence type="ECO:0000256" key="11">
    <source>
        <dbReference type="ARBA" id="ARBA00040690"/>
    </source>
</evidence>
<evidence type="ECO:0000256" key="5">
    <source>
        <dbReference type="ARBA" id="ARBA00022741"/>
    </source>
</evidence>
<dbReference type="InterPro" id="IPR023299">
    <property type="entry name" value="ATPase_P-typ_cyto_dom_N"/>
</dbReference>
<keyword evidence="6 12" id="KW-0067">ATP-binding</keyword>
<gene>
    <name evidence="13" type="ORF">CCS77_1146</name>
</gene>
<dbReference type="InterPro" id="IPR023298">
    <property type="entry name" value="ATPase_P-typ_TM_dom_sf"/>
</dbReference>
<evidence type="ECO:0000256" key="8">
    <source>
        <dbReference type="ARBA" id="ARBA00022989"/>
    </source>
</evidence>
<keyword evidence="5 12" id="KW-0547">Nucleotide-binding</keyword>
<evidence type="ECO:0000256" key="3">
    <source>
        <dbReference type="ARBA" id="ARBA00006024"/>
    </source>
</evidence>
<feature type="transmembrane region" description="Helical" evidence="12">
    <location>
        <begin position="364"/>
        <end position="384"/>
    </location>
</feature>
<evidence type="ECO:0000256" key="6">
    <source>
        <dbReference type="ARBA" id="ARBA00022840"/>
    </source>
</evidence>
<dbReference type="Gene3D" id="1.20.1110.10">
    <property type="entry name" value="Calcium-transporting ATPase, transmembrane domain"/>
    <property type="match status" value="1"/>
</dbReference>
<keyword evidence="13" id="KW-0378">Hydrolase</keyword>
<dbReference type="PANTHER" id="PTHR43520:SF8">
    <property type="entry name" value="P-TYPE CU(+) TRANSPORTER"/>
    <property type="match status" value="1"/>
</dbReference>
<feature type="transmembrane region" description="Helical" evidence="12">
    <location>
        <begin position="390"/>
        <end position="407"/>
    </location>
</feature>
<dbReference type="SUPFAM" id="SSF56784">
    <property type="entry name" value="HAD-like"/>
    <property type="match status" value="1"/>
</dbReference>
<sequence length="413" mass="44732">MRQGKFLKNSYLNKLINLLQNAELKKPNIELAVNKIASKFSLGVLTLAFFTFWFWYFKFSFSEAVVTAVSVIVIACPCALALATPVSSVCALGVAFKNKVLFKEAKFFESLAKCDVAVFDKTGTLTKAKFEVGEFFIKDGASIDKIYSLCLISNHQISVAVAELLKQKGAKKVELENANLSVAKGVSADIIGEHFVAGSRRFLAENGVKFDESEENVSFFVGKQGELVAKFYLKDSVKPEAKALMNELKSAGMSVCILSGDVQNVVKNVADELGVSEFGAGMLPDEKAKFIAGLKQQGKKVLMVGDGINDAAALSLAHVAICMGSGAAVSLEKSDVVLLDDSLQSLAKAVKISKFTYKTIKQNLLFCLLYNALSLPFAVCGYVMPLFAALFMSASSLSVILNSLFIVRKFKDK</sequence>
<feature type="transmembrane region" description="Helical" evidence="12">
    <location>
        <begin position="36"/>
        <end position="56"/>
    </location>
</feature>
<dbReference type="Proteomes" id="UP000241854">
    <property type="component" value="Chromosome"/>
</dbReference>
<comment type="subcellular location">
    <subcellularLocation>
        <location evidence="2">Cell envelope</location>
    </subcellularLocation>
    <subcellularLocation>
        <location evidence="12">Cell membrane</location>
    </subcellularLocation>
    <subcellularLocation>
        <location evidence="1">Membrane</location>
        <topology evidence="1">Multi-pass membrane protein</topology>
    </subcellularLocation>
</comment>
<dbReference type="PANTHER" id="PTHR43520">
    <property type="entry name" value="ATP7, ISOFORM B"/>
    <property type="match status" value="1"/>
</dbReference>
<evidence type="ECO:0000313" key="14">
    <source>
        <dbReference type="Proteomes" id="UP000241854"/>
    </source>
</evidence>
<dbReference type="GO" id="GO:0005886">
    <property type="term" value="C:plasma membrane"/>
    <property type="evidence" value="ECO:0007669"/>
    <property type="project" value="UniProtKB-SubCell"/>
</dbReference>
<evidence type="ECO:0000256" key="12">
    <source>
        <dbReference type="RuleBase" id="RU362081"/>
    </source>
</evidence>
<dbReference type="InterPro" id="IPR036412">
    <property type="entry name" value="HAD-like_sf"/>
</dbReference>
<dbReference type="Gene3D" id="3.40.1110.10">
    <property type="entry name" value="Calcium-transporting ATPase, cytoplasmic domain N"/>
    <property type="match status" value="1"/>
</dbReference>
<dbReference type="RefSeq" id="WP_250645216.1">
    <property type="nucleotide sequence ID" value="NZ_CP021642.1"/>
</dbReference>
<dbReference type="PRINTS" id="PR00120">
    <property type="entry name" value="HATPASE"/>
</dbReference>
<dbReference type="SUPFAM" id="SSF81665">
    <property type="entry name" value="Calcium ATPase, transmembrane domain M"/>
    <property type="match status" value="1"/>
</dbReference>
<evidence type="ECO:0000256" key="1">
    <source>
        <dbReference type="ARBA" id="ARBA00004141"/>
    </source>
</evidence>
<organism evidence="13 14">
    <name type="scientific">Campylobacter concisus</name>
    <dbReference type="NCBI Taxonomy" id="199"/>
    <lineage>
        <taxon>Bacteria</taxon>
        <taxon>Pseudomonadati</taxon>
        <taxon>Campylobacterota</taxon>
        <taxon>Epsilonproteobacteria</taxon>
        <taxon>Campylobacterales</taxon>
        <taxon>Campylobacteraceae</taxon>
        <taxon>Campylobacter</taxon>
    </lineage>
</organism>
<protein>
    <recommendedName>
        <fullName evidence="11">Copper-transporting ATPase</fullName>
    </recommendedName>
</protein>
<dbReference type="PRINTS" id="PR00119">
    <property type="entry name" value="CATATPASE"/>
</dbReference>
<name>A0A2R4P0J6_9BACT</name>
<dbReference type="GO" id="GO:0055070">
    <property type="term" value="P:copper ion homeostasis"/>
    <property type="evidence" value="ECO:0007669"/>
    <property type="project" value="TreeGrafter"/>
</dbReference>
<keyword evidence="4 12" id="KW-0812">Transmembrane</keyword>
<accession>A0A2R4P0J6</accession>
<dbReference type="GO" id="GO:0030313">
    <property type="term" value="C:cell envelope"/>
    <property type="evidence" value="ECO:0007669"/>
    <property type="project" value="UniProtKB-SubCell"/>
</dbReference>
<reference evidence="13 14" key="1">
    <citation type="journal article" date="2018" name="Emerg. Microbes Infect.">
        <title>Genomic analysis of oral Campylobacter concisus strains identified a potential bacterial molecular marker associated with active Crohn's disease.</title>
        <authorList>
            <person name="Liu F."/>
            <person name="Ma R."/>
            <person name="Tay C.Y.A."/>
            <person name="Octavia S."/>
            <person name="Lan R."/>
            <person name="Chung H.K.L."/>
            <person name="Riordan S.M."/>
            <person name="Grimm M.C."/>
            <person name="Leong R.W."/>
            <person name="Tanaka M.M."/>
            <person name="Connor S."/>
            <person name="Zhang L."/>
        </authorList>
    </citation>
    <scope>NUCLEOTIDE SEQUENCE [LARGE SCALE GENOMIC DNA]</scope>
    <source>
        <strain evidence="13 14">P2CDO4</strain>
    </source>
</reference>
<feature type="transmembrane region" description="Helical" evidence="12">
    <location>
        <begin position="68"/>
        <end position="96"/>
    </location>
</feature>
<dbReference type="GO" id="GO:0016887">
    <property type="term" value="F:ATP hydrolysis activity"/>
    <property type="evidence" value="ECO:0007669"/>
    <property type="project" value="InterPro"/>
</dbReference>
<dbReference type="Pfam" id="PF00702">
    <property type="entry name" value="Hydrolase"/>
    <property type="match status" value="1"/>
</dbReference>